<evidence type="ECO:0008006" key="5">
    <source>
        <dbReference type="Google" id="ProtNLM"/>
    </source>
</evidence>
<keyword evidence="4" id="KW-1185">Reference proteome</keyword>
<evidence type="ECO:0000313" key="3">
    <source>
        <dbReference type="EMBL" id="GDY33532.1"/>
    </source>
</evidence>
<keyword evidence="2" id="KW-1133">Transmembrane helix</keyword>
<feature type="region of interest" description="Disordered" evidence="1">
    <location>
        <begin position="75"/>
        <end position="103"/>
    </location>
</feature>
<evidence type="ECO:0000256" key="2">
    <source>
        <dbReference type="SAM" id="Phobius"/>
    </source>
</evidence>
<dbReference type="RefSeq" id="WP_137816471.1">
    <property type="nucleotide sequence ID" value="NZ_BJFL01000046.1"/>
</dbReference>
<name>A0A4D4JDP1_9PSEU</name>
<proteinExistence type="predicted"/>
<organism evidence="3 4">
    <name type="scientific">Gandjariella thermophila</name>
    <dbReference type="NCBI Taxonomy" id="1931992"/>
    <lineage>
        <taxon>Bacteria</taxon>
        <taxon>Bacillati</taxon>
        <taxon>Actinomycetota</taxon>
        <taxon>Actinomycetes</taxon>
        <taxon>Pseudonocardiales</taxon>
        <taxon>Pseudonocardiaceae</taxon>
        <taxon>Gandjariella</taxon>
    </lineage>
</organism>
<protein>
    <recommendedName>
        <fullName evidence="5">Mercury transporter</fullName>
    </recommendedName>
</protein>
<evidence type="ECO:0000256" key="1">
    <source>
        <dbReference type="SAM" id="MobiDB-lite"/>
    </source>
</evidence>
<keyword evidence="2" id="KW-0812">Transmembrane</keyword>
<comment type="caution">
    <text evidence="3">The sequence shown here is derived from an EMBL/GenBank/DDBJ whole genome shotgun (WGS) entry which is preliminary data.</text>
</comment>
<evidence type="ECO:0000313" key="4">
    <source>
        <dbReference type="Proteomes" id="UP000298860"/>
    </source>
</evidence>
<dbReference type="EMBL" id="BJFL01000046">
    <property type="protein sequence ID" value="GDY33532.1"/>
    <property type="molecule type" value="Genomic_DNA"/>
</dbReference>
<dbReference type="Proteomes" id="UP000298860">
    <property type="component" value="Unassembled WGS sequence"/>
</dbReference>
<gene>
    <name evidence="3" type="ORF">GTS_51650</name>
</gene>
<feature type="transmembrane region" description="Helical" evidence="2">
    <location>
        <begin position="49"/>
        <end position="67"/>
    </location>
</feature>
<reference evidence="4" key="1">
    <citation type="submission" date="2019-04" db="EMBL/GenBank/DDBJ databases">
        <title>Draft genome sequence of Pseudonocardiaceae bacterium SL3-2-4.</title>
        <authorList>
            <person name="Ningsih F."/>
            <person name="Yokota A."/>
            <person name="Sakai Y."/>
            <person name="Nanatani K."/>
            <person name="Yabe S."/>
            <person name="Oetari A."/>
            <person name="Sjamsuridzal W."/>
        </authorList>
    </citation>
    <scope>NUCLEOTIDE SEQUENCE [LARGE SCALE GENOMIC DNA]</scope>
    <source>
        <strain evidence="4">SL3-2-4</strain>
    </source>
</reference>
<dbReference type="AlphaFoldDB" id="A0A4D4JDP1"/>
<sequence>MTGDTDRSGWGGGLAMVSLGLLMVLCCAGPALIAGGALGVLGGAVRNPWLIGAGALLVLGAVGYPLYRRARRRSGQAAEDCCPPPPTTRHQHGAARPDRTSRS</sequence>
<keyword evidence="2" id="KW-0472">Membrane</keyword>
<accession>A0A4D4JDP1</accession>
<feature type="transmembrane region" description="Helical" evidence="2">
    <location>
        <begin position="12"/>
        <end position="37"/>
    </location>
</feature>